<dbReference type="AlphaFoldDB" id="A0A523YKC6"/>
<organism evidence="1 2">
    <name type="scientific">Aerophobetes bacterium</name>
    <dbReference type="NCBI Taxonomy" id="2030807"/>
    <lineage>
        <taxon>Bacteria</taxon>
        <taxon>Candidatus Aerophobota</taxon>
    </lineage>
</organism>
<protein>
    <submittedName>
        <fullName evidence="1">Uncharacterized protein</fullName>
    </submittedName>
</protein>
<name>A0A523YKC6_UNCAE</name>
<evidence type="ECO:0000313" key="2">
    <source>
        <dbReference type="Proteomes" id="UP000316925"/>
    </source>
</evidence>
<accession>A0A523YKC6</accession>
<proteinExistence type="predicted"/>
<evidence type="ECO:0000313" key="1">
    <source>
        <dbReference type="EMBL" id="TET91812.1"/>
    </source>
</evidence>
<sequence length="581" mass="67784">MDYKRLERELCSINNLLGSSEIIVKVFPLKPSRGHLAARLSSQDEMQVSIDEDWDISQDSALTRYLGQGYHEHPLLEIGEDLLCNQLAHHQICPRNMEFHHQILEGVGQAIGEQEKKSCIEYLTHAFEDVIANAWCKLNFSHFKGMPIFFYDQAYLPPSVTRTFKDRIMEILFSPRFSPLYEAFVKINLLTWGDEEDLHLARRRFTNRKSINTAVNKVMKILNLQVGSLEHKIDILSRNHNWQELAFKFSLGLRGLLEGKPKEELSSDNQYQRNTINPALRKRIVKTMYENKRKPSYLTSFEITRTLYEILSPEIPMQVDTQKRGSTMPLVPFNYEAFDPERHSREDIDLYGLAVDPESPFFELINFRVPRYHYDLFIPYKPERKGAFPDICFLIDTSASMANDIQSKISPQTLSLASEMMKHHFYFGEDNYSWSNKSKYHYVLLGFTGVLKWLRSCEIAPYIEYNLITFSRNTLATGWKNYQEIDDCRRLAYLPEFDTTLLEGEVLGEELLNRPFLVMIILTDGEIFNWNESTKGYAPHRLRNLVKPMKPVSLIMKEIVEKNMVSHIQISEGDFKPRISD</sequence>
<gene>
    <name evidence="1" type="ORF">E3J33_04560</name>
</gene>
<reference evidence="1 2" key="1">
    <citation type="submission" date="2019-03" db="EMBL/GenBank/DDBJ databases">
        <title>Metabolic potential of uncultured bacteria and archaea associated with petroleum seepage in deep-sea sediments.</title>
        <authorList>
            <person name="Dong X."/>
            <person name="Hubert C."/>
        </authorList>
    </citation>
    <scope>NUCLEOTIDE SEQUENCE [LARGE SCALE GENOMIC DNA]</scope>
    <source>
        <strain evidence="1">E29_bin28</strain>
    </source>
</reference>
<comment type="caution">
    <text evidence="1">The sequence shown here is derived from an EMBL/GenBank/DDBJ whole genome shotgun (WGS) entry which is preliminary data.</text>
</comment>
<dbReference type="EMBL" id="SOIJ01000260">
    <property type="protein sequence ID" value="TET91812.1"/>
    <property type="molecule type" value="Genomic_DNA"/>
</dbReference>
<feature type="non-terminal residue" evidence="1">
    <location>
        <position position="581"/>
    </location>
</feature>
<dbReference type="Proteomes" id="UP000316925">
    <property type="component" value="Unassembled WGS sequence"/>
</dbReference>